<comment type="caution">
    <text evidence="1">The sequence shown here is derived from an EMBL/GenBank/DDBJ whole genome shotgun (WGS) entry which is preliminary data.</text>
</comment>
<proteinExistence type="predicted"/>
<gene>
    <name evidence="1" type="ORF">G6N73_01630</name>
</gene>
<sequence>MIFSSIVARTKDRIAKRSRYVRLVAEIESLSSRDLADINGNRSEMLRHAYLEVYG</sequence>
<evidence type="ECO:0000313" key="2">
    <source>
        <dbReference type="Proteomes" id="UP001642900"/>
    </source>
</evidence>
<keyword evidence="2" id="KW-1185">Reference proteome</keyword>
<dbReference type="EMBL" id="JAAKZF010000001">
    <property type="protein sequence ID" value="NGO49887.1"/>
    <property type="molecule type" value="Genomic_DNA"/>
</dbReference>
<accession>A0A6G4W6U5</accession>
<dbReference type="Proteomes" id="UP001642900">
    <property type="component" value="Unassembled WGS sequence"/>
</dbReference>
<reference evidence="1 2" key="1">
    <citation type="submission" date="2020-02" db="EMBL/GenBank/DDBJ databases">
        <title>Genome sequence of strain CCNWXJ40-4.</title>
        <authorList>
            <person name="Gao J."/>
            <person name="Sun J."/>
        </authorList>
    </citation>
    <scope>NUCLEOTIDE SEQUENCE [LARGE SCALE GENOMIC DNA]</scope>
    <source>
        <strain evidence="1 2">CCNWXJ 40-4</strain>
    </source>
</reference>
<evidence type="ECO:0008006" key="3">
    <source>
        <dbReference type="Google" id="ProtNLM"/>
    </source>
</evidence>
<evidence type="ECO:0000313" key="1">
    <source>
        <dbReference type="EMBL" id="NGO49887.1"/>
    </source>
</evidence>
<protein>
    <recommendedName>
        <fullName evidence="3">DUF1127 domain-containing protein</fullName>
    </recommendedName>
</protein>
<dbReference type="AlphaFoldDB" id="A0A6G4W6U5"/>
<organism evidence="1 2">
    <name type="scientific">Allomesorhizobium camelthorni</name>
    <dbReference type="NCBI Taxonomy" id="475069"/>
    <lineage>
        <taxon>Bacteria</taxon>
        <taxon>Pseudomonadati</taxon>
        <taxon>Pseudomonadota</taxon>
        <taxon>Alphaproteobacteria</taxon>
        <taxon>Hyphomicrobiales</taxon>
        <taxon>Phyllobacteriaceae</taxon>
        <taxon>Allomesorhizobium</taxon>
    </lineage>
</organism>
<dbReference type="RefSeq" id="WP_165022330.1">
    <property type="nucleotide sequence ID" value="NZ_JAAKZF010000001.1"/>
</dbReference>
<name>A0A6G4W6U5_9HYPH</name>